<dbReference type="EMBL" id="BGPR01000433">
    <property type="protein sequence ID" value="GBM19890.1"/>
    <property type="molecule type" value="Genomic_DNA"/>
</dbReference>
<sequence>MSPIPPQIAHSTESGLTLFRAPRSAAVFPVNLSLQVHSLERREVWIKIHLKFQLLCSKLDKQSHFHDRTDCLLKYAGVNTEPRVSGRATAVRRSRSEPPSRVTGPEWTSTPLGRLWDPGLPFSGCATPQARHEHERNSKDKFPVRLDSLRFQAEGLKAFQCRQVSIEGEDPIGNLPSGGNRQNRLFPRPSSEKNLLLPMKECLCFRISEIRI</sequence>
<evidence type="ECO:0000313" key="2">
    <source>
        <dbReference type="EMBL" id="GBM19890.1"/>
    </source>
</evidence>
<feature type="region of interest" description="Disordered" evidence="1">
    <location>
        <begin position="86"/>
        <end position="108"/>
    </location>
</feature>
<protein>
    <submittedName>
        <fullName evidence="2">Uncharacterized protein</fullName>
    </submittedName>
</protein>
<dbReference type="Proteomes" id="UP000499080">
    <property type="component" value="Unassembled WGS sequence"/>
</dbReference>
<reference evidence="2 3" key="1">
    <citation type="journal article" date="2019" name="Sci. Rep.">
        <title>Orb-weaving spider Araneus ventricosus genome elucidates the spidroin gene catalogue.</title>
        <authorList>
            <person name="Kono N."/>
            <person name="Nakamura H."/>
            <person name="Ohtoshi R."/>
            <person name="Moran D.A.P."/>
            <person name="Shinohara A."/>
            <person name="Yoshida Y."/>
            <person name="Fujiwara M."/>
            <person name="Mori M."/>
            <person name="Tomita M."/>
            <person name="Arakawa K."/>
        </authorList>
    </citation>
    <scope>NUCLEOTIDE SEQUENCE [LARGE SCALE GENOMIC DNA]</scope>
</reference>
<organism evidence="2 3">
    <name type="scientific">Araneus ventricosus</name>
    <name type="common">Orbweaver spider</name>
    <name type="synonym">Epeira ventricosa</name>
    <dbReference type="NCBI Taxonomy" id="182803"/>
    <lineage>
        <taxon>Eukaryota</taxon>
        <taxon>Metazoa</taxon>
        <taxon>Ecdysozoa</taxon>
        <taxon>Arthropoda</taxon>
        <taxon>Chelicerata</taxon>
        <taxon>Arachnida</taxon>
        <taxon>Araneae</taxon>
        <taxon>Araneomorphae</taxon>
        <taxon>Entelegynae</taxon>
        <taxon>Araneoidea</taxon>
        <taxon>Araneidae</taxon>
        <taxon>Araneus</taxon>
    </lineage>
</organism>
<evidence type="ECO:0000256" key="1">
    <source>
        <dbReference type="SAM" id="MobiDB-lite"/>
    </source>
</evidence>
<dbReference type="AlphaFoldDB" id="A0A4Y2DSS8"/>
<keyword evidence="3" id="KW-1185">Reference proteome</keyword>
<dbReference type="OrthoDB" id="10516454at2759"/>
<gene>
    <name evidence="2" type="ORF">AVEN_2841_1</name>
</gene>
<proteinExistence type="predicted"/>
<name>A0A4Y2DSS8_ARAVE</name>
<evidence type="ECO:0000313" key="3">
    <source>
        <dbReference type="Proteomes" id="UP000499080"/>
    </source>
</evidence>
<accession>A0A4Y2DSS8</accession>
<comment type="caution">
    <text evidence="2">The sequence shown here is derived from an EMBL/GenBank/DDBJ whole genome shotgun (WGS) entry which is preliminary data.</text>
</comment>